<dbReference type="Proteomes" id="UP000597138">
    <property type="component" value="Unassembled WGS sequence"/>
</dbReference>
<dbReference type="EMBL" id="BMEG01000024">
    <property type="protein sequence ID" value="GGD98241.1"/>
    <property type="molecule type" value="Genomic_DNA"/>
</dbReference>
<dbReference type="RefSeq" id="WP_035970796.1">
    <property type="nucleotide sequence ID" value="NZ_BMEG01000024.1"/>
</dbReference>
<name>A0ABQ1S8B7_9BURK</name>
<dbReference type="PIRSF" id="PIRSF039032">
    <property type="entry name" value="HigB-2"/>
    <property type="match status" value="1"/>
</dbReference>
<organism evidence="1 2">
    <name type="scientific">Caballeronia grimmiae</name>
    <dbReference type="NCBI Taxonomy" id="1071679"/>
    <lineage>
        <taxon>Bacteria</taxon>
        <taxon>Pseudomonadati</taxon>
        <taxon>Pseudomonadota</taxon>
        <taxon>Betaproteobacteria</taxon>
        <taxon>Burkholderiales</taxon>
        <taxon>Burkholderiaceae</taxon>
        <taxon>Caballeronia</taxon>
    </lineage>
</organism>
<reference evidence="2" key="1">
    <citation type="journal article" date="2019" name="Int. J. Syst. Evol. Microbiol.">
        <title>The Global Catalogue of Microorganisms (GCM) 10K type strain sequencing project: providing services to taxonomists for standard genome sequencing and annotation.</title>
        <authorList>
            <consortium name="The Broad Institute Genomics Platform"/>
            <consortium name="The Broad Institute Genome Sequencing Center for Infectious Disease"/>
            <person name="Wu L."/>
            <person name="Ma J."/>
        </authorList>
    </citation>
    <scope>NUCLEOTIDE SEQUENCE [LARGE SCALE GENOMIC DNA]</scope>
    <source>
        <strain evidence="2">CGMCC 1.11013</strain>
    </source>
</reference>
<proteinExistence type="predicted"/>
<keyword evidence="2" id="KW-1185">Reference proteome</keyword>
<gene>
    <name evidence="1" type="ORF">GCM10010985_61230</name>
</gene>
<dbReference type="InterPro" id="IPR009387">
    <property type="entry name" value="HigB-2"/>
</dbReference>
<protein>
    <submittedName>
        <fullName evidence="1">Toxin RelE</fullName>
    </submittedName>
</protein>
<sequence length="104" mass="11845">MYTIIETTVFQRYADQIWSDAERAEFITWLANNPMAGDVIPGTGGLRKVRWSRPGMGKRGGARVIYYNALDEGVIWLLIAYTKAKFDNLPSSFLNQLREGIEDE</sequence>
<comment type="caution">
    <text evidence="1">The sequence shown here is derived from an EMBL/GenBank/DDBJ whole genome shotgun (WGS) entry which is preliminary data.</text>
</comment>
<accession>A0ABQ1S8B7</accession>
<evidence type="ECO:0000313" key="2">
    <source>
        <dbReference type="Proteomes" id="UP000597138"/>
    </source>
</evidence>
<evidence type="ECO:0000313" key="1">
    <source>
        <dbReference type="EMBL" id="GGD98241.1"/>
    </source>
</evidence>